<sequence>MVFDDKALEDMMLTSLVISNRVWRFSTGQGSPEEMERMVSEKVQAATDGYWALATGLITGDKASWEDPAAKFAEPGRKTLRKNAKRLAGYRG</sequence>
<evidence type="ECO:0000313" key="2">
    <source>
        <dbReference type="Proteomes" id="UP000536835"/>
    </source>
</evidence>
<protein>
    <submittedName>
        <fullName evidence="1">Uncharacterized protein</fullName>
    </submittedName>
</protein>
<reference evidence="1 2" key="1">
    <citation type="submission" date="2020-05" db="EMBL/GenBank/DDBJ databases">
        <title>Parvularcula mediterraneae sp. nov., isolated from polypropylene straw from shallow seawater of the seashore of Laganas in Zakynthos island, Greece.</title>
        <authorList>
            <person name="Szabo I."/>
            <person name="Al-Omari J."/>
            <person name="Rado J."/>
            <person name="Szerdahelyi G.S."/>
        </authorList>
    </citation>
    <scope>NUCLEOTIDE SEQUENCE [LARGE SCALE GENOMIC DNA]</scope>
    <source>
        <strain evidence="1 2">ZS-1/3</strain>
    </source>
</reference>
<comment type="caution">
    <text evidence="1">The sequence shown here is derived from an EMBL/GenBank/DDBJ whole genome shotgun (WGS) entry which is preliminary data.</text>
</comment>
<dbReference type="EMBL" id="JABFCX010000003">
    <property type="protein sequence ID" value="NNU17327.1"/>
    <property type="molecule type" value="Genomic_DNA"/>
</dbReference>
<accession>A0A7Y3RNG2</accession>
<dbReference type="RefSeq" id="WP_173200643.1">
    <property type="nucleotide sequence ID" value="NZ_JABFCX010000003.1"/>
</dbReference>
<evidence type="ECO:0000313" key="1">
    <source>
        <dbReference type="EMBL" id="NNU17327.1"/>
    </source>
</evidence>
<dbReference type="AlphaFoldDB" id="A0A7Y3RNG2"/>
<gene>
    <name evidence="1" type="ORF">HK107_13430</name>
</gene>
<name>A0A7Y3RNG2_9PROT</name>
<keyword evidence="2" id="KW-1185">Reference proteome</keyword>
<dbReference type="Proteomes" id="UP000536835">
    <property type="component" value="Unassembled WGS sequence"/>
</dbReference>
<organism evidence="1 2">
    <name type="scientific">Parvularcula mediterranea</name>
    <dbReference type="NCBI Taxonomy" id="2732508"/>
    <lineage>
        <taxon>Bacteria</taxon>
        <taxon>Pseudomonadati</taxon>
        <taxon>Pseudomonadota</taxon>
        <taxon>Alphaproteobacteria</taxon>
        <taxon>Parvularculales</taxon>
        <taxon>Parvularculaceae</taxon>
        <taxon>Parvularcula</taxon>
    </lineage>
</organism>
<proteinExistence type="predicted"/>